<dbReference type="InParanoid" id="Q55A06"/>
<dbReference type="InterPro" id="IPR004589">
    <property type="entry name" value="DNA_helicase_ATP-dep_RecQ"/>
</dbReference>
<dbReference type="AlphaFoldDB" id="Q55A06"/>
<evidence type="ECO:0000256" key="6">
    <source>
        <dbReference type="ARBA" id="ARBA00034617"/>
    </source>
</evidence>
<feature type="domain" description="Helicase ATP-binding" evidence="9">
    <location>
        <begin position="487"/>
        <end position="663"/>
    </location>
</feature>
<dbReference type="HOGENOM" id="CLU_305117_0_0_1"/>
<comment type="caution">
    <text evidence="11">The sequence shown here is derived from an EMBL/GenBank/DDBJ whole genome shotgun (WGS) entry which is preliminary data.</text>
</comment>
<dbReference type="FunFam" id="3.40.50.300:FF:001834">
    <property type="entry name" value="ATP-dependent DNA helicase"/>
    <property type="match status" value="1"/>
</dbReference>
<dbReference type="PANTHER" id="PTHR13710:SF121">
    <property type="entry name" value="ATP-DEPENDENT DNA HELICASE"/>
    <property type="match status" value="1"/>
</dbReference>
<dbReference type="PROSITE" id="PS51194">
    <property type="entry name" value="HELICASE_CTER"/>
    <property type="match status" value="1"/>
</dbReference>
<comment type="catalytic activity">
    <reaction evidence="7">
        <text>ATP + H2O = ADP + phosphate + H(+)</text>
        <dbReference type="Rhea" id="RHEA:13065"/>
        <dbReference type="ChEBI" id="CHEBI:15377"/>
        <dbReference type="ChEBI" id="CHEBI:15378"/>
        <dbReference type="ChEBI" id="CHEBI:30616"/>
        <dbReference type="ChEBI" id="CHEBI:43474"/>
        <dbReference type="ChEBI" id="CHEBI:456216"/>
    </reaction>
</comment>
<evidence type="ECO:0000256" key="3">
    <source>
        <dbReference type="ARBA" id="ARBA00022801"/>
    </source>
</evidence>
<dbReference type="dictyBase" id="DDB_G0272384"/>
<dbReference type="FunFam" id="3.40.50.300:FF:001456">
    <property type="entry name" value="ATP-dependent DNA helicase"/>
    <property type="match status" value="1"/>
</dbReference>
<evidence type="ECO:0000313" key="11">
    <source>
        <dbReference type="EMBL" id="EAL71344.2"/>
    </source>
</evidence>
<dbReference type="VEuPathDB" id="AmoebaDB:DDB_G0272384"/>
<dbReference type="EMBL" id="AAFI02000008">
    <property type="protein sequence ID" value="EAL71344.2"/>
    <property type="molecule type" value="Genomic_DNA"/>
</dbReference>
<organism evidence="11 12">
    <name type="scientific">Dictyostelium discoideum</name>
    <name type="common">Social amoeba</name>
    <dbReference type="NCBI Taxonomy" id="44689"/>
    <lineage>
        <taxon>Eukaryota</taxon>
        <taxon>Amoebozoa</taxon>
        <taxon>Evosea</taxon>
        <taxon>Eumycetozoa</taxon>
        <taxon>Dictyostelia</taxon>
        <taxon>Dictyosteliales</taxon>
        <taxon>Dictyosteliaceae</taxon>
        <taxon>Dictyostelium</taxon>
    </lineage>
</organism>
<keyword evidence="12" id="KW-1185">Reference proteome</keyword>
<dbReference type="InterPro" id="IPR027417">
    <property type="entry name" value="P-loop_NTPase"/>
</dbReference>
<feature type="region of interest" description="Disordered" evidence="8">
    <location>
        <begin position="302"/>
        <end position="372"/>
    </location>
</feature>
<dbReference type="FunCoup" id="Q55A06">
    <property type="interactions" value="60"/>
</dbReference>
<evidence type="ECO:0000256" key="2">
    <source>
        <dbReference type="ARBA" id="ARBA00022741"/>
    </source>
</evidence>
<dbReference type="PaxDb" id="44689-DDB0233085"/>
<dbReference type="InterPro" id="IPR032284">
    <property type="entry name" value="RecQ_Zn-bd"/>
</dbReference>
<comment type="similarity">
    <text evidence="1 7">Belongs to the helicase family. RecQ subfamily.</text>
</comment>
<dbReference type="SMR" id="Q55A06"/>
<feature type="region of interest" description="Disordered" evidence="8">
    <location>
        <begin position="64"/>
        <end position="98"/>
    </location>
</feature>
<dbReference type="GO" id="GO:0005694">
    <property type="term" value="C:chromosome"/>
    <property type="evidence" value="ECO:0000318"/>
    <property type="project" value="GO_Central"/>
</dbReference>
<keyword evidence="2 7" id="KW-0547">Nucleotide-binding</keyword>
<dbReference type="InterPro" id="IPR011545">
    <property type="entry name" value="DEAD/DEAH_box_helicase_dom"/>
</dbReference>
<reference evidence="11 12" key="1">
    <citation type="journal article" date="2005" name="Nature">
        <title>The genome of the social amoeba Dictyostelium discoideum.</title>
        <authorList>
            <consortium name="The Dictyostelium discoideum Sequencing Consortium"/>
            <person name="Eichinger L."/>
            <person name="Pachebat J.A."/>
            <person name="Glockner G."/>
            <person name="Rajandream M.A."/>
            <person name="Sucgang R."/>
            <person name="Berriman M."/>
            <person name="Song J."/>
            <person name="Olsen R."/>
            <person name="Szafranski K."/>
            <person name="Xu Q."/>
            <person name="Tunggal B."/>
            <person name="Kummerfeld S."/>
            <person name="Madera M."/>
            <person name="Konfortov B.A."/>
            <person name="Rivero F."/>
            <person name="Bankier A.T."/>
            <person name="Lehmann R."/>
            <person name="Hamlin N."/>
            <person name="Davies R."/>
            <person name="Gaudet P."/>
            <person name="Fey P."/>
            <person name="Pilcher K."/>
            <person name="Chen G."/>
            <person name="Saunders D."/>
            <person name="Sodergren E."/>
            <person name="Davis P."/>
            <person name="Kerhornou A."/>
            <person name="Nie X."/>
            <person name="Hall N."/>
            <person name="Anjard C."/>
            <person name="Hemphill L."/>
            <person name="Bason N."/>
            <person name="Farbrother P."/>
            <person name="Desany B."/>
            <person name="Just E."/>
            <person name="Morio T."/>
            <person name="Rost R."/>
            <person name="Churcher C."/>
            <person name="Cooper J."/>
            <person name="Haydock S."/>
            <person name="van Driessche N."/>
            <person name="Cronin A."/>
            <person name="Goodhead I."/>
            <person name="Muzny D."/>
            <person name="Mourier T."/>
            <person name="Pain A."/>
            <person name="Lu M."/>
            <person name="Harper D."/>
            <person name="Lindsay R."/>
            <person name="Hauser H."/>
            <person name="James K."/>
            <person name="Quiles M."/>
            <person name="Madan Babu M."/>
            <person name="Saito T."/>
            <person name="Buchrieser C."/>
            <person name="Wardroper A."/>
            <person name="Felder M."/>
            <person name="Thangavelu M."/>
            <person name="Johnson D."/>
            <person name="Knights A."/>
            <person name="Loulseged H."/>
            <person name="Mungall K."/>
            <person name="Oliver K."/>
            <person name="Price C."/>
            <person name="Quail M.A."/>
            <person name="Urushihara H."/>
            <person name="Hernandez J."/>
            <person name="Rabbinowitsch E."/>
            <person name="Steffen D."/>
            <person name="Sanders M."/>
            <person name="Ma J."/>
            <person name="Kohara Y."/>
            <person name="Sharp S."/>
            <person name="Simmonds M."/>
            <person name="Spiegler S."/>
            <person name="Tivey A."/>
            <person name="Sugano S."/>
            <person name="White B."/>
            <person name="Walker D."/>
            <person name="Woodward J."/>
            <person name="Winckler T."/>
            <person name="Tanaka Y."/>
            <person name="Shaulsky G."/>
            <person name="Schleicher M."/>
            <person name="Weinstock G."/>
            <person name="Rosenthal A."/>
            <person name="Cox E.C."/>
            <person name="Chisholm R.L."/>
            <person name="Gibbs R."/>
            <person name="Loomis W.F."/>
            <person name="Platzer M."/>
            <person name="Kay R.R."/>
            <person name="Williams J."/>
            <person name="Dear P.H."/>
            <person name="Noegel A.A."/>
            <person name="Barrell B."/>
            <person name="Kuspa A."/>
        </authorList>
    </citation>
    <scope>NUCLEOTIDE SEQUENCE [LARGE SCALE GENOMIC DNA]</scope>
    <source>
        <strain evidence="11 12">AX4</strain>
    </source>
</reference>
<accession>Q55A06</accession>
<dbReference type="GO" id="GO:0003676">
    <property type="term" value="F:nucleic acid binding"/>
    <property type="evidence" value="ECO:0007669"/>
    <property type="project" value="InterPro"/>
</dbReference>
<sequence>MDNRPMNKLISRSIFNKTNERSTLSLFQSLNYYYKRDFTSEINKTNNNFDNCQNNEEGYNVINNNKKNKNNSNNNNVEYNENDNSNNNNNNNKNEINNNEIDFDWSMKAKKKIKKSVLTGEDRLDKKTKDLKYLNSIGLLVKLKSTTISNNEISDNSNNNNLKDKENDEIETIALIDEDNEISTIKKKKKIKTNKNSYDDDNIDNESNDYTTTIIQNEDHNTFSSTTTTTRGSIKNKRNKSLKKEEIQKQHEENQDNNHDKISIEYDENELKKTYNLDENGDNIVEMSPAFKNNNLLIKKSKNKKTKQSNIDIDNDNDNVDNYIDNDDDDETIDKPKKSKSKSTTKSKKINVKKQDDENEEEEEDEDEEKEFKSIEISKLKKKKKEIKDGEYLNIKNVYKEWLESPIVIKLSNDDSCFTNSKIKINPKSFTIKSDDDDDGNGNGNGNGNDNDKNNLKLKREWHELVETCNRDIFGNKEFRNLQIEAINSILHDRDTFVSLPTGGGKSLCFQIPSIVDHRGVTFVISPLLALMQDQVHKLKSLGIPAESINSSGSQRENRDVLDQLLNGETCKLKLIYITPERLAQSEFLHLLDQLYDQGRLRRLVVDEAHCISEWGHSFRPKYRLISTFRDRFPSVPISAFTASATPNVEIDIKNSLKMVNPITINSSFLRPNLLYQVRQKQSDEESLLKDIYNFISFKYPNSTGIIYCATVRECEIVADYLSERGLSSNFYHAKLSNTQRSKLQKDWTNGEFKIVCTTIAFGMGIDKGDTRFVIHHSMPQSMESYYQQTGRAGRDGKHSDCLLFYNKSDLMRFKHIISLNQPKDPFNAFSNYNGVGIGDIGGEHLILDNDGNYISNYSSDESQYMDTIKNKIQQTSTKLEMLDSVASFCSTQSKCRRVTLLNYFGENSKSCGNMCDICISNSNSNSNNRSKAKQNQIDYSERIYNRNSYSISSFKNKKKKSHVSYDNDNDVD</sequence>
<dbReference type="Pfam" id="PF16124">
    <property type="entry name" value="RecQ_Zn_bind"/>
    <property type="match status" value="1"/>
</dbReference>
<dbReference type="RefSeq" id="XP_645178.2">
    <property type="nucleotide sequence ID" value="XM_640086.2"/>
</dbReference>
<dbReference type="GO" id="GO:0005524">
    <property type="term" value="F:ATP binding"/>
    <property type="evidence" value="ECO:0007669"/>
    <property type="project" value="UniProtKB-KW"/>
</dbReference>
<keyword evidence="3 7" id="KW-0378">Hydrolase</keyword>
<evidence type="ECO:0000256" key="7">
    <source>
        <dbReference type="RuleBase" id="RU364117"/>
    </source>
</evidence>
<dbReference type="Proteomes" id="UP000002195">
    <property type="component" value="Unassembled WGS sequence"/>
</dbReference>
<comment type="subcellular location">
    <subcellularLocation>
        <location evidence="7">Nucleus</location>
    </subcellularLocation>
</comment>
<dbReference type="SMART" id="SM00490">
    <property type="entry name" value="HELICc"/>
    <property type="match status" value="1"/>
</dbReference>
<dbReference type="PROSITE" id="PS51192">
    <property type="entry name" value="HELICASE_ATP_BIND_1"/>
    <property type="match status" value="1"/>
</dbReference>
<gene>
    <name evidence="11" type="ORF">DDB_G0272384</name>
</gene>
<evidence type="ECO:0000256" key="1">
    <source>
        <dbReference type="ARBA" id="ARBA00005446"/>
    </source>
</evidence>
<feature type="region of interest" description="Disordered" evidence="8">
    <location>
        <begin position="221"/>
        <end position="262"/>
    </location>
</feature>
<dbReference type="KEGG" id="ddi:DDB_G0272384"/>
<feature type="domain" description="Helicase C-terminal" evidence="10">
    <location>
        <begin position="688"/>
        <end position="837"/>
    </location>
</feature>
<feature type="compositionally biased region" description="Acidic residues" evidence="8">
    <location>
        <begin position="313"/>
        <end position="332"/>
    </location>
</feature>
<evidence type="ECO:0000259" key="10">
    <source>
        <dbReference type="PROSITE" id="PS51194"/>
    </source>
</evidence>
<dbReference type="Pfam" id="PF00270">
    <property type="entry name" value="DEAD"/>
    <property type="match status" value="1"/>
</dbReference>
<dbReference type="GO" id="GO:0006260">
    <property type="term" value="P:DNA replication"/>
    <property type="evidence" value="ECO:0000318"/>
    <property type="project" value="GO_Central"/>
</dbReference>
<dbReference type="EC" id="5.6.2.4" evidence="7"/>
<dbReference type="InterPro" id="IPR014001">
    <property type="entry name" value="Helicase_ATP-bd"/>
</dbReference>
<dbReference type="CDD" id="cd17920">
    <property type="entry name" value="DEXHc_RecQ"/>
    <property type="match status" value="1"/>
</dbReference>
<feature type="region of interest" description="Disordered" evidence="8">
    <location>
        <begin position="429"/>
        <end position="455"/>
    </location>
</feature>
<keyword evidence="4 7" id="KW-0347">Helicase</keyword>
<dbReference type="SMART" id="SM00487">
    <property type="entry name" value="DEXDc"/>
    <property type="match status" value="1"/>
</dbReference>
<dbReference type="eggNOG" id="KOG0351">
    <property type="taxonomic scope" value="Eukaryota"/>
</dbReference>
<dbReference type="PANTHER" id="PTHR13710">
    <property type="entry name" value="DNA HELICASE RECQ FAMILY MEMBER"/>
    <property type="match status" value="1"/>
</dbReference>
<evidence type="ECO:0000313" key="12">
    <source>
        <dbReference type="Proteomes" id="UP000002195"/>
    </source>
</evidence>
<dbReference type="GeneID" id="8618350"/>
<name>Q55A06_DICDI</name>
<evidence type="ECO:0000259" key="9">
    <source>
        <dbReference type="PROSITE" id="PS51192"/>
    </source>
</evidence>
<evidence type="ECO:0000256" key="5">
    <source>
        <dbReference type="ARBA" id="ARBA00022840"/>
    </source>
</evidence>
<keyword evidence="7" id="KW-0539">Nucleus</keyword>
<dbReference type="GO" id="GO:0003678">
    <property type="term" value="F:DNA helicase activity"/>
    <property type="evidence" value="ECO:0000250"/>
    <property type="project" value="dictyBase"/>
</dbReference>
<dbReference type="InterPro" id="IPR001650">
    <property type="entry name" value="Helicase_C-like"/>
</dbReference>
<dbReference type="GO" id="GO:0005634">
    <property type="term" value="C:nucleus"/>
    <property type="evidence" value="ECO:0000318"/>
    <property type="project" value="GO_Central"/>
</dbReference>
<dbReference type="GO" id="GO:0000724">
    <property type="term" value="P:double-strand break repair via homologous recombination"/>
    <property type="evidence" value="ECO:0000318"/>
    <property type="project" value="GO_Central"/>
</dbReference>
<dbReference type="GO" id="GO:0009378">
    <property type="term" value="F:four-way junction helicase activity"/>
    <property type="evidence" value="ECO:0000318"/>
    <property type="project" value="GO_Central"/>
</dbReference>
<dbReference type="STRING" id="44689.Q55A06"/>
<dbReference type="Gene3D" id="3.40.50.300">
    <property type="entry name" value="P-loop containing nucleotide triphosphate hydrolases"/>
    <property type="match status" value="2"/>
</dbReference>
<feature type="compositionally biased region" description="Basic residues" evidence="8">
    <location>
        <begin position="337"/>
        <end position="352"/>
    </location>
</feature>
<dbReference type="GO" id="GO:0043138">
    <property type="term" value="F:3'-5' DNA helicase activity"/>
    <property type="evidence" value="ECO:0000318"/>
    <property type="project" value="GO_Central"/>
</dbReference>
<feature type="compositionally biased region" description="Acidic residues" evidence="8">
    <location>
        <begin position="357"/>
        <end position="369"/>
    </location>
</feature>
<dbReference type="GO" id="GO:0016887">
    <property type="term" value="F:ATP hydrolysis activity"/>
    <property type="evidence" value="ECO:0007669"/>
    <property type="project" value="RHEA"/>
</dbReference>
<feature type="compositionally biased region" description="Basic and acidic residues" evidence="8">
    <location>
        <begin position="242"/>
        <end position="262"/>
    </location>
</feature>
<evidence type="ECO:0000256" key="4">
    <source>
        <dbReference type="ARBA" id="ARBA00022806"/>
    </source>
</evidence>
<dbReference type="SUPFAM" id="SSF52540">
    <property type="entry name" value="P-loop containing nucleoside triphosphate hydrolases"/>
    <property type="match status" value="1"/>
</dbReference>
<comment type="catalytic activity">
    <reaction evidence="6 7">
        <text>Couples ATP hydrolysis with the unwinding of duplex DNA by translocating in the 3'-5' direction.</text>
        <dbReference type="EC" id="5.6.2.4"/>
    </reaction>
</comment>
<evidence type="ECO:0000256" key="8">
    <source>
        <dbReference type="SAM" id="MobiDB-lite"/>
    </source>
</evidence>
<keyword evidence="5 7" id="KW-0067">ATP-binding</keyword>
<dbReference type="NCBIfam" id="TIGR00614">
    <property type="entry name" value="recQ_fam"/>
    <property type="match status" value="1"/>
</dbReference>
<dbReference type="CDD" id="cd18794">
    <property type="entry name" value="SF2_C_RecQ"/>
    <property type="match status" value="1"/>
</dbReference>
<proteinExistence type="inferred from homology"/>
<dbReference type="Pfam" id="PF00271">
    <property type="entry name" value="Helicase_C"/>
    <property type="match status" value="1"/>
</dbReference>
<protein>
    <recommendedName>
        <fullName evidence="7">ATP-dependent DNA helicase</fullName>
        <ecNumber evidence="7">5.6.2.4</ecNumber>
    </recommendedName>
</protein>
<dbReference type="OMA" id="MQDQVHK"/>
<dbReference type="GO" id="GO:0005737">
    <property type="term" value="C:cytoplasm"/>
    <property type="evidence" value="ECO:0000318"/>
    <property type="project" value="GO_Central"/>
</dbReference>